<dbReference type="RefSeq" id="WP_242166242.1">
    <property type="nucleotide sequence ID" value="NZ_JAJMLW010000004.1"/>
</dbReference>
<dbReference type="CDD" id="cd00293">
    <property type="entry name" value="USP-like"/>
    <property type="match status" value="1"/>
</dbReference>
<gene>
    <name evidence="3" type="ORF">LPT13_10285</name>
</gene>
<sequence>MGPTADEPWEAIMIFSNILVAYDGSDHAKAALEVAHQFALADEGVRLTLLTIVFPADVDPGTFYDGGAMMPDPSTFELDQEMDKADQRHAREQLRNAVATLEGIDPSRIASEAQVFPTAAEPIADYAHQHGCDLIVMGRHSKRGILDFLGSTAKSVMRKTSLPVLTVE</sequence>
<evidence type="ECO:0000313" key="3">
    <source>
        <dbReference type="EMBL" id="MCI2242733.1"/>
    </source>
</evidence>
<protein>
    <submittedName>
        <fullName evidence="3">Universal stress protein</fullName>
    </submittedName>
</protein>
<dbReference type="PANTHER" id="PTHR46268">
    <property type="entry name" value="STRESS RESPONSE PROTEIN NHAX"/>
    <property type="match status" value="1"/>
</dbReference>
<organism evidence="3 4">
    <name type="scientific">Adlercreutzia faecimuris</name>
    <dbReference type="NCBI Taxonomy" id="2897341"/>
    <lineage>
        <taxon>Bacteria</taxon>
        <taxon>Bacillati</taxon>
        <taxon>Actinomycetota</taxon>
        <taxon>Coriobacteriia</taxon>
        <taxon>Eggerthellales</taxon>
        <taxon>Eggerthellaceae</taxon>
        <taxon>Adlercreutzia</taxon>
    </lineage>
</organism>
<dbReference type="SUPFAM" id="SSF52402">
    <property type="entry name" value="Adenine nucleotide alpha hydrolases-like"/>
    <property type="match status" value="1"/>
</dbReference>
<comment type="caution">
    <text evidence="3">The sequence shown here is derived from an EMBL/GenBank/DDBJ whole genome shotgun (WGS) entry which is preliminary data.</text>
</comment>
<dbReference type="EMBL" id="JAJMLW010000004">
    <property type="protein sequence ID" value="MCI2242733.1"/>
    <property type="molecule type" value="Genomic_DNA"/>
</dbReference>
<dbReference type="InterPro" id="IPR006015">
    <property type="entry name" value="Universal_stress_UspA"/>
</dbReference>
<dbReference type="InterPro" id="IPR014729">
    <property type="entry name" value="Rossmann-like_a/b/a_fold"/>
</dbReference>
<proteinExistence type="inferred from homology"/>
<evidence type="ECO:0000259" key="2">
    <source>
        <dbReference type="Pfam" id="PF00582"/>
    </source>
</evidence>
<comment type="similarity">
    <text evidence="1">Belongs to the universal stress protein A family.</text>
</comment>
<dbReference type="Pfam" id="PF00582">
    <property type="entry name" value="Usp"/>
    <property type="match status" value="1"/>
</dbReference>
<name>A0ABS9WIN0_9ACTN</name>
<accession>A0ABS9WIN0</accession>
<dbReference type="InterPro" id="IPR006016">
    <property type="entry name" value="UspA"/>
</dbReference>
<dbReference type="Gene3D" id="3.40.50.620">
    <property type="entry name" value="HUPs"/>
    <property type="match status" value="1"/>
</dbReference>
<dbReference type="PRINTS" id="PR01438">
    <property type="entry name" value="UNVRSLSTRESS"/>
</dbReference>
<reference evidence="3" key="1">
    <citation type="submission" date="2021-11" db="EMBL/GenBank/DDBJ databases">
        <title>A Novel Adlercreutzia Species, isolated from a Allomyrina dichotoma larva feces.</title>
        <authorList>
            <person name="Suh M.K."/>
        </authorList>
    </citation>
    <scope>NUCLEOTIDE SEQUENCE</scope>
    <source>
        <strain evidence="3">JBNU-10</strain>
    </source>
</reference>
<keyword evidence="4" id="KW-1185">Reference proteome</keyword>
<dbReference type="PANTHER" id="PTHR46268:SF6">
    <property type="entry name" value="UNIVERSAL STRESS PROTEIN UP12"/>
    <property type="match status" value="1"/>
</dbReference>
<dbReference type="Proteomes" id="UP001430755">
    <property type="component" value="Unassembled WGS sequence"/>
</dbReference>
<evidence type="ECO:0000256" key="1">
    <source>
        <dbReference type="ARBA" id="ARBA00008791"/>
    </source>
</evidence>
<feature type="domain" description="UspA" evidence="2">
    <location>
        <begin position="16"/>
        <end position="167"/>
    </location>
</feature>
<evidence type="ECO:0000313" key="4">
    <source>
        <dbReference type="Proteomes" id="UP001430755"/>
    </source>
</evidence>